<dbReference type="PANTHER" id="PTHR46558">
    <property type="entry name" value="TRACRIPTIONAL REGULATORY PROTEIN-RELATED-RELATED"/>
    <property type="match status" value="1"/>
</dbReference>
<keyword evidence="2" id="KW-0472">Membrane</keyword>
<feature type="transmembrane region" description="Helical" evidence="2">
    <location>
        <begin position="193"/>
        <end position="216"/>
    </location>
</feature>
<proteinExistence type="predicted"/>
<dbReference type="SUPFAM" id="SSF47413">
    <property type="entry name" value="lambda repressor-like DNA-binding domains"/>
    <property type="match status" value="1"/>
</dbReference>
<accession>A0A1M6IGW9</accession>
<dbReference type="Proteomes" id="UP000184052">
    <property type="component" value="Unassembled WGS sequence"/>
</dbReference>
<keyword evidence="2" id="KW-0812">Transmembrane</keyword>
<feature type="domain" description="HTH cro/C1-type" evidence="3">
    <location>
        <begin position="7"/>
        <end position="61"/>
    </location>
</feature>
<evidence type="ECO:0000313" key="4">
    <source>
        <dbReference type="EMBL" id="SHJ33654.1"/>
    </source>
</evidence>
<dbReference type="SMART" id="SM00530">
    <property type="entry name" value="HTH_XRE"/>
    <property type="match status" value="1"/>
</dbReference>
<feature type="transmembrane region" description="Helical" evidence="2">
    <location>
        <begin position="299"/>
        <end position="322"/>
    </location>
</feature>
<dbReference type="Pfam" id="PF01381">
    <property type="entry name" value="HTH_3"/>
    <property type="match status" value="1"/>
</dbReference>
<keyword evidence="2" id="KW-1133">Transmembrane helix</keyword>
<organism evidence="4 5">
    <name type="scientific">Dethiosulfatibacter aminovorans DSM 17477</name>
    <dbReference type="NCBI Taxonomy" id="1121476"/>
    <lineage>
        <taxon>Bacteria</taxon>
        <taxon>Bacillati</taxon>
        <taxon>Bacillota</taxon>
        <taxon>Tissierellia</taxon>
        <taxon>Dethiosulfatibacter</taxon>
    </lineage>
</organism>
<gene>
    <name evidence="4" type="ORF">SAMN02745751_02319</name>
</gene>
<dbReference type="InterPro" id="IPR001387">
    <property type="entry name" value="Cro/C1-type_HTH"/>
</dbReference>
<dbReference type="RefSeq" id="WP_073049743.1">
    <property type="nucleotide sequence ID" value="NZ_FQZL01000017.1"/>
</dbReference>
<dbReference type="PANTHER" id="PTHR46558:SF4">
    <property type="entry name" value="DNA-BIDING PHAGE PROTEIN"/>
    <property type="match status" value="1"/>
</dbReference>
<dbReference type="PROSITE" id="PS50943">
    <property type="entry name" value="HTH_CROC1"/>
    <property type="match status" value="1"/>
</dbReference>
<evidence type="ECO:0000256" key="2">
    <source>
        <dbReference type="SAM" id="Phobius"/>
    </source>
</evidence>
<dbReference type="OrthoDB" id="9815852at2"/>
<feature type="transmembrane region" description="Helical" evidence="2">
    <location>
        <begin position="98"/>
        <end position="122"/>
    </location>
</feature>
<name>A0A1M6IGW9_9FIRM</name>
<dbReference type="EMBL" id="FQZL01000017">
    <property type="protein sequence ID" value="SHJ33654.1"/>
    <property type="molecule type" value="Genomic_DNA"/>
</dbReference>
<feature type="transmembrane region" description="Helical" evidence="2">
    <location>
        <begin position="134"/>
        <end position="158"/>
    </location>
</feature>
<sequence>MKLADKIIRLRKQFGWSQEDLAEKLSVSRQSVSKWESASSIPDLNKIIRLSEIFSVPTDYLLKDEVELPSGIVEDRDVQVPKVNLNEARAYLAAKEKIAGIIAAAALILIYSVLPLFLLLAYSETDGALISSDMAAGVGLVTLFLMVIIGVMAAISTLKYKRNFEKIEESEFELDYGVESILDEQAEDYRHVFVFRLAVSVGMFIFAVLPLIVSSFLTDLEWILILMLCLMIAIAGAGVYILVPSASKHGAYNRLLARGDYAPSRRAETKLAEKIGAIYWPLMVAIYLGWSFLTMDWHITWIVWPIAGVSFAAIMGLAGLFAGGKK</sequence>
<dbReference type="CDD" id="cd00093">
    <property type="entry name" value="HTH_XRE"/>
    <property type="match status" value="1"/>
</dbReference>
<dbReference type="GO" id="GO:0003677">
    <property type="term" value="F:DNA binding"/>
    <property type="evidence" value="ECO:0007669"/>
    <property type="project" value="UniProtKB-KW"/>
</dbReference>
<evidence type="ECO:0000259" key="3">
    <source>
        <dbReference type="PROSITE" id="PS50943"/>
    </source>
</evidence>
<dbReference type="AlphaFoldDB" id="A0A1M6IGW9"/>
<dbReference type="STRING" id="1121476.SAMN02745751_02319"/>
<keyword evidence="5" id="KW-1185">Reference proteome</keyword>
<evidence type="ECO:0000256" key="1">
    <source>
        <dbReference type="ARBA" id="ARBA00023125"/>
    </source>
</evidence>
<feature type="transmembrane region" description="Helical" evidence="2">
    <location>
        <begin position="275"/>
        <end position="293"/>
    </location>
</feature>
<dbReference type="Gene3D" id="1.10.260.40">
    <property type="entry name" value="lambda repressor-like DNA-binding domains"/>
    <property type="match status" value="1"/>
</dbReference>
<evidence type="ECO:0000313" key="5">
    <source>
        <dbReference type="Proteomes" id="UP000184052"/>
    </source>
</evidence>
<feature type="transmembrane region" description="Helical" evidence="2">
    <location>
        <begin position="222"/>
        <end position="243"/>
    </location>
</feature>
<keyword evidence="1 4" id="KW-0238">DNA-binding</keyword>
<protein>
    <submittedName>
        <fullName evidence="4">DNA-binding transcriptional regulator, XRE-family HTH domain</fullName>
    </submittedName>
</protein>
<dbReference type="InterPro" id="IPR010982">
    <property type="entry name" value="Lambda_DNA-bd_dom_sf"/>
</dbReference>
<reference evidence="4 5" key="1">
    <citation type="submission" date="2016-11" db="EMBL/GenBank/DDBJ databases">
        <authorList>
            <person name="Jaros S."/>
            <person name="Januszkiewicz K."/>
            <person name="Wedrychowicz H."/>
        </authorList>
    </citation>
    <scope>NUCLEOTIDE SEQUENCE [LARGE SCALE GENOMIC DNA]</scope>
    <source>
        <strain evidence="4 5">DSM 17477</strain>
    </source>
</reference>